<dbReference type="RefSeq" id="WP_115428450.1">
    <property type="nucleotide sequence ID" value="NZ_CP031367.1"/>
</dbReference>
<proteinExistence type="predicted"/>
<organism evidence="1 3">
    <name type="scientific">Aliarcobacter trophiarum LMG 25534</name>
    <dbReference type="NCBI Taxonomy" id="1032241"/>
    <lineage>
        <taxon>Bacteria</taxon>
        <taxon>Pseudomonadati</taxon>
        <taxon>Campylobacterota</taxon>
        <taxon>Epsilonproteobacteria</taxon>
        <taxon>Campylobacterales</taxon>
        <taxon>Arcobacteraceae</taxon>
        <taxon>Aliarcobacter</taxon>
    </lineage>
</organism>
<name>A0AAD0VMJ2_9BACT</name>
<dbReference type="Proteomes" id="UP000254504">
    <property type="component" value="Chromosome"/>
</dbReference>
<protein>
    <submittedName>
        <fullName evidence="1">Uncharacterized protein</fullName>
    </submittedName>
</protein>
<evidence type="ECO:0000313" key="1">
    <source>
        <dbReference type="EMBL" id="AXK48945.1"/>
    </source>
</evidence>
<evidence type="ECO:0000313" key="2">
    <source>
        <dbReference type="EMBL" id="RXJ92676.1"/>
    </source>
</evidence>
<dbReference type="AlphaFoldDB" id="A0AAD0VMJ2"/>
<evidence type="ECO:0000313" key="3">
    <source>
        <dbReference type="Proteomes" id="UP000254504"/>
    </source>
</evidence>
<accession>A0AAD0VMJ2</accession>
<evidence type="ECO:0000313" key="4">
    <source>
        <dbReference type="Proteomes" id="UP000289132"/>
    </source>
</evidence>
<reference evidence="1 3" key="2">
    <citation type="submission" date="2018-07" db="EMBL/GenBank/DDBJ databases">
        <title>Complete genome of the Arcobacter trophiarum type strain LMG 25534.</title>
        <authorList>
            <person name="Miller W.G."/>
            <person name="Yee E."/>
        </authorList>
    </citation>
    <scope>NUCLEOTIDE SEQUENCE [LARGE SCALE GENOMIC DNA]</scope>
    <source>
        <strain evidence="1 3">LMG 25534</strain>
    </source>
</reference>
<gene>
    <name evidence="1" type="ORF">ATR_1082</name>
    <name evidence="2" type="ORF">CRU87_02535</name>
</gene>
<dbReference type="Proteomes" id="UP000289132">
    <property type="component" value="Unassembled WGS sequence"/>
</dbReference>
<dbReference type="EMBL" id="CP031367">
    <property type="protein sequence ID" value="AXK48945.1"/>
    <property type="molecule type" value="Genomic_DNA"/>
</dbReference>
<dbReference type="KEGG" id="atp:ATR_1082"/>
<dbReference type="EMBL" id="PDKD01000002">
    <property type="protein sequence ID" value="RXJ92676.1"/>
    <property type="molecule type" value="Genomic_DNA"/>
</dbReference>
<sequence>MTKEMIMTTLFEFSAPTYYKWKKQDKRKIISLLEYAFSDDDLIEFINSGKISKIENMGNDDYLLDLSMKFYKLLRHITNYKVAKKVLELLEFSFERNRDKIIIEEIAELIYKESDFYTSMKLAILNLLQKQEPLVLEYLSKNRAKIENEFTKKGSRMLKKIDFLSPSIA</sequence>
<reference evidence="2 4" key="1">
    <citation type="submission" date="2017-10" db="EMBL/GenBank/DDBJ databases">
        <title>Genomics of the genus Arcobacter.</title>
        <authorList>
            <person name="Perez-Cataluna A."/>
            <person name="Figueras M.J."/>
        </authorList>
    </citation>
    <scope>NUCLEOTIDE SEQUENCE [LARGE SCALE GENOMIC DNA]</scope>
    <source>
        <strain evidence="2 4">LMG 25534</strain>
    </source>
</reference>
<keyword evidence="4" id="KW-1185">Reference proteome</keyword>